<evidence type="ECO:0000256" key="3">
    <source>
        <dbReference type="ARBA" id="ARBA00022605"/>
    </source>
</evidence>
<comment type="caution">
    <text evidence="9">The sequence shown here is derived from an EMBL/GenBank/DDBJ whole genome shotgun (WGS) entry which is preliminary data.</text>
</comment>
<dbReference type="PROSITE" id="PS50902">
    <property type="entry name" value="FLAVODOXIN_LIKE"/>
    <property type="match status" value="1"/>
</dbReference>
<evidence type="ECO:0000256" key="2">
    <source>
        <dbReference type="ARBA" id="ARBA00001974"/>
    </source>
</evidence>
<dbReference type="GO" id="GO:0005829">
    <property type="term" value="C:cytosol"/>
    <property type="evidence" value="ECO:0007669"/>
    <property type="project" value="TreeGrafter"/>
</dbReference>
<proteinExistence type="predicted"/>
<gene>
    <name evidence="9" type="ORF">QR98_0049590</name>
</gene>
<dbReference type="PANTHER" id="PTHR19384:SF84">
    <property type="entry name" value="METHIONINE SYNTHASE REDUCTASE"/>
    <property type="match status" value="1"/>
</dbReference>
<dbReference type="Proteomes" id="UP000616769">
    <property type="component" value="Unassembled WGS sequence"/>
</dbReference>
<keyword evidence="4" id="KW-0285">Flavoprotein</keyword>
<name>A0A132A698_SARSC</name>
<dbReference type="GO" id="GO:0010181">
    <property type="term" value="F:FMN binding"/>
    <property type="evidence" value="ECO:0007669"/>
    <property type="project" value="InterPro"/>
</dbReference>
<dbReference type="SUPFAM" id="SSF63380">
    <property type="entry name" value="Riboflavin synthase domain-like"/>
    <property type="match status" value="1"/>
</dbReference>
<evidence type="ECO:0000256" key="5">
    <source>
        <dbReference type="ARBA" id="ARBA00022643"/>
    </source>
</evidence>
<organism evidence="9 10">
    <name type="scientific">Sarcoptes scabiei</name>
    <name type="common">Itch mite</name>
    <name type="synonym">Acarus scabiei</name>
    <dbReference type="NCBI Taxonomy" id="52283"/>
    <lineage>
        <taxon>Eukaryota</taxon>
        <taxon>Metazoa</taxon>
        <taxon>Ecdysozoa</taxon>
        <taxon>Arthropoda</taxon>
        <taxon>Chelicerata</taxon>
        <taxon>Arachnida</taxon>
        <taxon>Acari</taxon>
        <taxon>Acariformes</taxon>
        <taxon>Sarcoptiformes</taxon>
        <taxon>Astigmata</taxon>
        <taxon>Psoroptidia</taxon>
        <taxon>Sarcoptoidea</taxon>
        <taxon>Sarcoptidae</taxon>
        <taxon>Sarcoptinae</taxon>
        <taxon>Sarcoptes</taxon>
    </lineage>
</organism>
<dbReference type="Gene3D" id="3.40.50.80">
    <property type="entry name" value="Nucleotide-binding domain of ferredoxin-NADP reductase (FNR) module"/>
    <property type="match status" value="1"/>
</dbReference>
<dbReference type="InterPro" id="IPR008254">
    <property type="entry name" value="Flavodoxin/NO_synth"/>
</dbReference>
<comment type="cofactor">
    <cofactor evidence="2">
        <name>FAD</name>
        <dbReference type="ChEBI" id="CHEBI:57692"/>
    </cofactor>
</comment>
<dbReference type="Pfam" id="PF00258">
    <property type="entry name" value="Flavodoxin_1"/>
    <property type="match status" value="1"/>
</dbReference>
<dbReference type="InterPro" id="IPR029039">
    <property type="entry name" value="Flavoprotein-like_sf"/>
</dbReference>
<sequence length="996" mass="114378">MTTKIDVSSTPMQSISDSKKYQFRQILILYASETGQSESIARIIFGTIKKEIFPIIPAADKALLNVQIHCVSQYEKFIATHFHPSISLRTKKSWKAFDSDANYHSKLLNSNFSRSSTATCALDSNLIAKDSHKLLIIVASTTGQGDPPAKAKKFFRWLKELQQKYSNLPEKNDKNFTQDIEKPFDHLVYALLGLGDSNYDNFVLFSKNLNKILAELGAKKFIDPAFADDAVGLELVTEPFIKTLIANIKSSIEYVHRVSEPNQSIAMKNDSNCSSASKSKINGDSADALTKKFQNIININKPVVSACQSLSSSDKCHFSEICRQLLEPSPNLIGIENDFLETPKFTAESVSKLLVDKLPNRKLIYSKKDLEKSSFKYEFMTIKDILEQRVSSTSQKSNTLTKGECKEQIFEGSIKLKKQLNKNYSSLCCHRDKIVLECEIHYNKSINSGHVKSNGHQKAFIEEFSNEQNKSDEMSTQTTDFDDYNFAPGDSYGFFCANSLIDVFQVLISVKVCNSSDDDSEDNWISLWNYFKANKKKVYVAFNEQIFVELVPYLFFGLDLRAMPKKSTLFQFSRYTRDSVQRRRLQELSSRQGNEEYQNLILNQNITICDIIRLFDSCHPPLNVFLDNVPASKPRYYSIANIPEIKVHHDESTGEFRRQTHFRIILSIANQFSHTFMRASENLLGHFSGKFFRHYHFVSENFQIDLKCSNVWDQLEAINKNVSNGNIFEKQDVKLSSSSNNFPVYLFRRTNTKFRLPISISEKNDNNQLTYDKPKILISTGTGIAPFLSYLEVLSLRKKSIVKKSYLQPLKNNGLTENHKIDSVTEPFIFFIFGCRNPEDFIYSKKIISYHKESKVIDRLSICFSRCSQKDRSKFEFENELVLSGFKKYECLENEEFLFSSVKNQPLNDDHNIKHVNQLILLHGEHLTDLIVNRDAQVFVCGNWRLISKGIQKAFAHILDIYHFDFDPTKSGPSSDAIKYLKQMQLCGRFRQDIWL</sequence>
<reference evidence="9 10" key="1">
    <citation type="journal article" date="2015" name="Parasit. Vectors">
        <title>Draft genome of the scabies mite.</title>
        <authorList>
            <person name="Rider S.D.Jr."/>
            <person name="Morgan M.S."/>
            <person name="Arlian L.G."/>
        </authorList>
    </citation>
    <scope>NUCLEOTIDE SEQUENCE [LARGE SCALE GENOMIC DNA]</scope>
    <source>
        <strain evidence="9">Arlian Lab</strain>
    </source>
</reference>
<dbReference type="InterPro" id="IPR003097">
    <property type="entry name" value="CysJ-like_FAD-binding"/>
</dbReference>
<dbReference type="Pfam" id="PF00667">
    <property type="entry name" value="FAD_binding_1"/>
    <property type="match status" value="1"/>
</dbReference>
<dbReference type="GO" id="GO:0009086">
    <property type="term" value="P:methionine biosynthetic process"/>
    <property type="evidence" value="ECO:0007669"/>
    <property type="project" value="TreeGrafter"/>
</dbReference>
<dbReference type="Gene3D" id="3.40.50.360">
    <property type="match status" value="1"/>
</dbReference>
<dbReference type="Gene3D" id="1.20.990.10">
    <property type="entry name" value="NADPH-cytochrome p450 Reductase, Chain A, domain 3"/>
    <property type="match status" value="1"/>
</dbReference>
<evidence type="ECO:0000256" key="7">
    <source>
        <dbReference type="ARBA" id="ARBA00022857"/>
    </source>
</evidence>
<dbReference type="PRINTS" id="PR00369">
    <property type="entry name" value="FLAVODOXIN"/>
</dbReference>
<evidence type="ECO:0000256" key="1">
    <source>
        <dbReference type="ARBA" id="ARBA00001917"/>
    </source>
</evidence>
<accession>A0A132A698</accession>
<keyword evidence="7" id="KW-0521">NADP</keyword>
<dbReference type="InterPro" id="IPR039261">
    <property type="entry name" value="FNR_nucleotide-bd"/>
</dbReference>
<keyword evidence="6" id="KW-0274">FAD</keyword>
<dbReference type="SUPFAM" id="SSF52343">
    <property type="entry name" value="Ferredoxin reductase-like, C-terminal NADP-linked domain"/>
    <property type="match status" value="1"/>
</dbReference>
<dbReference type="SUPFAM" id="SSF52218">
    <property type="entry name" value="Flavoproteins"/>
    <property type="match status" value="1"/>
</dbReference>
<dbReference type="OrthoDB" id="6515730at2759"/>
<keyword evidence="5" id="KW-0288">FMN</keyword>
<evidence type="ECO:0000256" key="8">
    <source>
        <dbReference type="ARBA" id="ARBA00023002"/>
    </source>
</evidence>
<dbReference type="GO" id="GO:0030586">
    <property type="term" value="F:[methionine synthase] reductase (NADPH) activity"/>
    <property type="evidence" value="ECO:0007669"/>
    <property type="project" value="TreeGrafter"/>
</dbReference>
<keyword evidence="3" id="KW-0028">Amino-acid biosynthesis</keyword>
<evidence type="ECO:0000256" key="6">
    <source>
        <dbReference type="ARBA" id="ARBA00022827"/>
    </source>
</evidence>
<evidence type="ECO:0000256" key="4">
    <source>
        <dbReference type="ARBA" id="ARBA00022630"/>
    </source>
</evidence>
<dbReference type="AlphaFoldDB" id="A0A132A698"/>
<dbReference type="PANTHER" id="PTHR19384">
    <property type="entry name" value="NITRIC OXIDE SYNTHASE-RELATED"/>
    <property type="match status" value="1"/>
</dbReference>
<dbReference type="InterPro" id="IPR017938">
    <property type="entry name" value="Riboflavin_synthase-like_b-brl"/>
</dbReference>
<dbReference type="GO" id="GO:0050660">
    <property type="term" value="F:flavin adenine dinucleotide binding"/>
    <property type="evidence" value="ECO:0007669"/>
    <property type="project" value="TreeGrafter"/>
</dbReference>
<comment type="cofactor">
    <cofactor evidence="1">
        <name>FMN</name>
        <dbReference type="ChEBI" id="CHEBI:58210"/>
    </cofactor>
</comment>
<dbReference type="GO" id="GO:0050667">
    <property type="term" value="P:homocysteine metabolic process"/>
    <property type="evidence" value="ECO:0007669"/>
    <property type="project" value="TreeGrafter"/>
</dbReference>
<dbReference type="EMBL" id="JXLN01010900">
    <property type="protein sequence ID" value="KPM06482.1"/>
    <property type="molecule type" value="Genomic_DNA"/>
</dbReference>
<dbReference type="InterPro" id="IPR001094">
    <property type="entry name" value="Flavdoxin-like"/>
</dbReference>
<dbReference type="Gene3D" id="2.40.30.10">
    <property type="entry name" value="Translation factors"/>
    <property type="match status" value="1"/>
</dbReference>
<keyword evidence="8" id="KW-0560">Oxidoreductase</keyword>
<dbReference type="InterPro" id="IPR023173">
    <property type="entry name" value="NADPH_Cyt_P450_Rdtase_alpha"/>
</dbReference>
<evidence type="ECO:0000313" key="9">
    <source>
        <dbReference type="EMBL" id="KPM06482.1"/>
    </source>
</evidence>
<protein>
    <submittedName>
        <fullName evidence="9">Methionine synthase / sulfite reductase-like protein</fullName>
    </submittedName>
</protein>
<dbReference type="VEuPathDB" id="VectorBase:SSCA007604"/>
<evidence type="ECO:0000313" key="10">
    <source>
        <dbReference type="Proteomes" id="UP000616769"/>
    </source>
</evidence>